<dbReference type="PROSITE" id="PS00463">
    <property type="entry name" value="ZN2_CY6_FUNGAL_1"/>
    <property type="match status" value="1"/>
</dbReference>
<dbReference type="CDD" id="cd00067">
    <property type="entry name" value="GAL4"/>
    <property type="match status" value="1"/>
</dbReference>
<dbReference type="PROSITE" id="PS50048">
    <property type="entry name" value="ZN2_CY6_FUNGAL_2"/>
    <property type="match status" value="1"/>
</dbReference>
<evidence type="ECO:0000313" key="4">
    <source>
        <dbReference type="EMBL" id="SPO04527.1"/>
    </source>
</evidence>
<feature type="compositionally biased region" description="Acidic residues" evidence="2">
    <location>
        <begin position="79"/>
        <end position="88"/>
    </location>
</feature>
<dbReference type="InterPro" id="IPR036864">
    <property type="entry name" value="Zn2-C6_fun-type_DNA-bd_sf"/>
</dbReference>
<dbReference type="AlphaFoldDB" id="A0AAE8N454"/>
<accession>A0AAE8N454</accession>
<dbReference type="Gene3D" id="4.10.240.10">
    <property type="entry name" value="Zn(2)-C6 fungal-type DNA-binding domain"/>
    <property type="match status" value="1"/>
</dbReference>
<reference evidence="4" key="1">
    <citation type="submission" date="2018-03" db="EMBL/GenBank/DDBJ databases">
        <authorList>
            <person name="Guldener U."/>
        </authorList>
    </citation>
    <scope>NUCLEOTIDE SEQUENCE</scope>
</reference>
<gene>
    <name evidence="4" type="ORF">DNG_07212</name>
</gene>
<dbReference type="PANTHER" id="PTHR38111:SF9">
    <property type="entry name" value="ZN(2)-C6 FUNGAL-TYPE DOMAIN-CONTAINING PROTEIN"/>
    <property type="match status" value="1"/>
</dbReference>
<dbReference type="GO" id="GO:0008270">
    <property type="term" value="F:zinc ion binding"/>
    <property type="evidence" value="ECO:0007669"/>
    <property type="project" value="InterPro"/>
</dbReference>
<dbReference type="InterPro" id="IPR053178">
    <property type="entry name" value="Osmoadaptation_assoc"/>
</dbReference>
<evidence type="ECO:0000313" key="5">
    <source>
        <dbReference type="Proteomes" id="UP001187682"/>
    </source>
</evidence>
<comment type="caution">
    <text evidence="4">The sequence shown here is derived from an EMBL/GenBank/DDBJ whole genome shotgun (WGS) entry which is preliminary data.</text>
</comment>
<dbReference type="SUPFAM" id="SSF57701">
    <property type="entry name" value="Zn2/Cys6 DNA-binding domain"/>
    <property type="match status" value="1"/>
</dbReference>
<feature type="compositionally biased region" description="Low complexity" evidence="2">
    <location>
        <begin position="65"/>
        <end position="77"/>
    </location>
</feature>
<keyword evidence="1" id="KW-0539">Nucleus</keyword>
<name>A0AAE8N454_9PEZI</name>
<dbReference type="Pfam" id="PF00172">
    <property type="entry name" value="Zn_clus"/>
    <property type="match status" value="1"/>
</dbReference>
<evidence type="ECO:0000256" key="2">
    <source>
        <dbReference type="SAM" id="MobiDB-lite"/>
    </source>
</evidence>
<evidence type="ECO:0000256" key="1">
    <source>
        <dbReference type="ARBA" id="ARBA00023242"/>
    </source>
</evidence>
<dbReference type="EMBL" id="ONZQ02000010">
    <property type="protein sequence ID" value="SPO04527.1"/>
    <property type="molecule type" value="Genomic_DNA"/>
</dbReference>
<organism evidence="4 5">
    <name type="scientific">Cephalotrichum gorgonifer</name>
    <dbReference type="NCBI Taxonomy" id="2041049"/>
    <lineage>
        <taxon>Eukaryota</taxon>
        <taxon>Fungi</taxon>
        <taxon>Dikarya</taxon>
        <taxon>Ascomycota</taxon>
        <taxon>Pezizomycotina</taxon>
        <taxon>Sordariomycetes</taxon>
        <taxon>Hypocreomycetidae</taxon>
        <taxon>Microascales</taxon>
        <taxon>Microascaceae</taxon>
        <taxon>Cephalotrichum</taxon>
    </lineage>
</organism>
<dbReference type="InterPro" id="IPR001138">
    <property type="entry name" value="Zn2Cys6_DnaBD"/>
</dbReference>
<dbReference type="SMART" id="SM00066">
    <property type="entry name" value="GAL4"/>
    <property type="match status" value="1"/>
</dbReference>
<dbReference type="Proteomes" id="UP001187682">
    <property type="component" value="Unassembled WGS sequence"/>
</dbReference>
<dbReference type="PANTHER" id="PTHR38111">
    <property type="entry name" value="ZN(2)-C6 FUNGAL-TYPE DOMAIN-CONTAINING PROTEIN-RELATED"/>
    <property type="match status" value="1"/>
</dbReference>
<feature type="region of interest" description="Disordered" evidence="2">
    <location>
        <begin position="54"/>
        <end position="96"/>
    </location>
</feature>
<protein>
    <recommendedName>
        <fullName evidence="3">Zn(2)-C6 fungal-type domain-containing protein</fullName>
    </recommendedName>
</protein>
<sequence length="504" mass="55769">MVGVAGKFKGCETCRRRRVKCDNTRPLCKKCVDNGRDCEGYQRERVFITAGVEQRGRCSSHPRRTTGGSSTKSKSQTPEAEENEEEYGYEQAPQFASSYPPQPEFLLEQQQPGATAWSDTITLSSRGAQHVVPVVAFHADLRGMLRASAADGRFTVVEGPAYPVPDFRMPFAEAGLEVGGHCLVHIPDRAAGGNLCAFVFEHSAPLLSSGGISPWGSDLNQTSTIQTRGPESVQFFPAHHFFARIYRPHTIGMALLNRRETFLASPEWTTTPWQIHPKSLLDSLLDTLAFLPSLFARSDTLLSQPPSPPRQHHLHELFTTCLRVERRLDAWYAAMMATGGPGCRLNDQDADLQIPFGGGLVFSDGASALMCIYYWTALLLFHRCVLAVHRSLFQHGYQYGGGSHQEPAPAPVINEQKYQQGRQLAGKICQSLDFALGSTPQPDLLVVPLTAAERFYAGIKEVSGQGTLELFWCERFRERLGLRGESLAGFLHGREWVEVGSFRG</sequence>
<keyword evidence="5" id="KW-1185">Reference proteome</keyword>
<dbReference type="GO" id="GO:0000981">
    <property type="term" value="F:DNA-binding transcription factor activity, RNA polymerase II-specific"/>
    <property type="evidence" value="ECO:0007669"/>
    <property type="project" value="InterPro"/>
</dbReference>
<evidence type="ECO:0000259" key="3">
    <source>
        <dbReference type="PROSITE" id="PS50048"/>
    </source>
</evidence>
<proteinExistence type="predicted"/>
<feature type="domain" description="Zn(2)-C6 fungal-type" evidence="3">
    <location>
        <begin position="10"/>
        <end position="38"/>
    </location>
</feature>